<dbReference type="InterPro" id="IPR007527">
    <property type="entry name" value="Znf_SWIM"/>
</dbReference>
<keyword evidence="4" id="KW-1185">Reference proteome</keyword>
<dbReference type="PROSITE" id="PS50966">
    <property type="entry name" value="ZF_SWIM"/>
    <property type="match status" value="1"/>
</dbReference>
<reference evidence="3 4" key="1">
    <citation type="journal article" date="2018" name="Environ. Microbiol.">
        <title>Novel energy conservation strategies and behaviour of Pelotomaculum schinkii driving syntrophic propionate catabolism.</title>
        <authorList>
            <person name="Hidalgo-Ahumada C.A.P."/>
            <person name="Nobu M.K."/>
            <person name="Narihiro T."/>
            <person name="Tamaki H."/>
            <person name="Liu W.T."/>
            <person name="Kamagata Y."/>
            <person name="Stams A.J.M."/>
            <person name="Imachi H."/>
            <person name="Sousa D.Z."/>
        </authorList>
    </citation>
    <scope>NUCLEOTIDE SEQUENCE [LARGE SCALE GENOMIC DNA]</scope>
    <source>
        <strain evidence="3 4">HH</strain>
    </source>
</reference>
<feature type="domain" description="SWIM-type" evidence="2">
    <location>
        <begin position="59"/>
        <end position="92"/>
    </location>
</feature>
<keyword evidence="1" id="KW-0479">Metal-binding</keyword>
<dbReference type="Proteomes" id="UP000298324">
    <property type="component" value="Unassembled WGS sequence"/>
</dbReference>
<dbReference type="EMBL" id="QFGA01000001">
    <property type="protein sequence ID" value="TEB07794.1"/>
    <property type="molecule type" value="Genomic_DNA"/>
</dbReference>
<proteinExistence type="predicted"/>
<gene>
    <name evidence="3" type="ORF">Psch_01349</name>
</gene>
<accession>A0A4Y7RFN1</accession>
<evidence type="ECO:0000313" key="4">
    <source>
        <dbReference type="Proteomes" id="UP000298324"/>
    </source>
</evidence>
<dbReference type="Pfam" id="PF04434">
    <property type="entry name" value="SWIM"/>
    <property type="match status" value="1"/>
</dbReference>
<dbReference type="GO" id="GO:0008270">
    <property type="term" value="F:zinc ion binding"/>
    <property type="evidence" value="ECO:0007669"/>
    <property type="project" value="UniProtKB-KW"/>
</dbReference>
<evidence type="ECO:0000256" key="1">
    <source>
        <dbReference type="PROSITE-ProRule" id="PRU00325"/>
    </source>
</evidence>
<dbReference type="RefSeq" id="WP_190239592.1">
    <property type="nucleotide sequence ID" value="NZ_QFGA01000001.1"/>
</dbReference>
<organism evidence="3 4">
    <name type="scientific">Pelotomaculum schinkii</name>
    <dbReference type="NCBI Taxonomy" id="78350"/>
    <lineage>
        <taxon>Bacteria</taxon>
        <taxon>Bacillati</taxon>
        <taxon>Bacillota</taxon>
        <taxon>Clostridia</taxon>
        <taxon>Eubacteriales</taxon>
        <taxon>Desulfotomaculaceae</taxon>
        <taxon>Pelotomaculum</taxon>
    </lineage>
</organism>
<dbReference type="AlphaFoldDB" id="A0A4Y7RFN1"/>
<keyword evidence="1" id="KW-0862">Zinc</keyword>
<evidence type="ECO:0000259" key="2">
    <source>
        <dbReference type="PROSITE" id="PS50966"/>
    </source>
</evidence>
<evidence type="ECO:0000313" key="3">
    <source>
        <dbReference type="EMBL" id="TEB07794.1"/>
    </source>
</evidence>
<protein>
    <submittedName>
        <fullName evidence="3">SWIM zinc finger protein</fullName>
    </submittedName>
</protein>
<name>A0A4Y7RFN1_9FIRM</name>
<keyword evidence="1" id="KW-0863">Zinc-finger</keyword>
<comment type="caution">
    <text evidence="3">The sequence shown here is derived from an EMBL/GenBank/DDBJ whole genome shotgun (WGS) entry which is preliminary data.</text>
</comment>
<sequence>MYKDRISSEKLSIMADEATRCMAPEVYEKGKTLYDRDRIKWVKIFGPRIYSTVDDDKMYTVTVHIDNFSQSTCTCAKKRLCEHIAAVFIHYYGPRMMEFENSPKMNFSASKNAPPKNTNLNLKNQAVQSTPDKEGPVELWYEYFENTYGRIRESRKRPSLSYSDFFASELYISARLYDEFMDVVNVHSQSWPSLNRDLYRFHSDLFFMDMLEKQIKDVQPAYVDHYQMEEIWDDFMRSFAAILSNKQREKNKPLFQTFFQKAIEVARERLFLVKTPLFNWLMVYRLLCVTSYNDCLEKETRYLEEFLAGHEPDQQSYYYAVLGLASLRLAANREEDALSVLRQLKDKRIDDLLFYLEYFARAREWEKLLAWVNWLAPDIKGANAVVLEDICKYCLQAVENSKFGQEFIKLIRSWLPRSLDCYAQYLLEEDLFREWVELHMSYRGYTWDNIDKDVLRLIEAKDPAALIPLYHQWSAMLIEGKTRKSYQASVRVLKKLRALYNKSKAIKEWNTFIYSLAARYPRMRALQEELRKGKLISS</sequence>